<gene>
    <name evidence="2" type="ORF">CVS27_19520</name>
</gene>
<feature type="transmembrane region" description="Helical" evidence="1">
    <location>
        <begin position="159"/>
        <end position="180"/>
    </location>
</feature>
<name>A0A2S3ZR67_ARTGL</name>
<evidence type="ECO:0000256" key="1">
    <source>
        <dbReference type="SAM" id="Phobius"/>
    </source>
</evidence>
<comment type="caution">
    <text evidence="2">The sequence shown here is derived from an EMBL/GenBank/DDBJ whole genome shotgun (WGS) entry which is preliminary data.</text>
</comment>
<feature type="transmembrane region" description="Helical" evidence="1">
    <location>
        <begin position="186"/>
        <end position="207"/>
    </location>
</feature>
<keyword evidence="3" id="KW-1185">Reference proteome</keyword>
<dbReference type="RefSeq" id="WP_103467512.1">
    <property type="nucleotide sequence ID" value="NZ_PPXC01000024.1"/>
</dbReference>
<protein>
    <recommendedName>
        <fullName evidence="4">DUF4386 domain-containing protein</fullName>
    </recommendedName>
</protein>
<proteinExistence type="predicted"/>
<feature type="transmembrane region" description="Helical" evidence="1">
    <location>
        <begin position="53"/>
        <end position="75"/>
    </location>
</feature>
<feature type="transmembrane region" description="Helical" evidence="1">
    <location>
        <begin position="87"/>
        <end position="112"/>
    </location>
</feature>
<accession>A0A2S3ZR67</accession>
<feature type="transmembrane region" description="Helical" evidence="1">
    <location>
        <begin position="132"/>
        <end position="152"/>
    </location>
</feature>
<dbReference type="EMBL" id="PPXC01000024">
    <property type="protein sequence ID" value="POH71726.1"/>
    <property type="molecule type" value="Genomic_DNA"/>
</dbReference>
<evidence type="ECO:0000313" key="3">
    <source>
        <dbReference type="Proteomes" id="UP000237061"/>
    </source>
</evidence>
<organism evidence="2 3">
    <name type="scientific">Arthrobacter glacialis</name>
    <dbReference type="NCBI Taxonomy" id="1664"/>
    <lineage>
        <taxon>Bacteria</taxon>
        <taxon>Bacillati</taxon>
        <taxon>Actinomycetota</taxon>
        <taxon>Actinomycetes</taxon>
        <taxon>Micrococcales</taxon>
        <taxon>Micrococcaceae</taxon>
        <taxon>Arthrobacter</taxon>
    </lineage>
</organism>
<evidence type="ECO:0008006" key="4">
    <source>
        <dbReference type="Google" id="ProtNLM"/>
    </source>
</evidence>
<sequence>MKAMDRFGAFSGVAYVALANVGSALVGEGATGSGSPGQLILDEQQRIAQNPWANAAFAVLVLAQMAFIVFVGYLCSQLRHAGWLATTALVGGIAAIMANLTSMAIVIDVFVLRDDIPPELARALVGVDGAGHLVQLLTLGVFVLFASAAALQTRTLGRVLSWAGMAIGVTSIAVLAATGLPENEDYFLWPFLLVILWIAVISLRLGFVRNRERAPAAVVAAAG</sequence>
<keyword evidence="1" id="KW-0812">Transmembrane</keyword>
<keyword evidence="1" id="KW-0472">Membrane</keyword>
<dbReference type="Proteomes" id="UP000237061">
    <property type="component" value="Unassembled WGS sequence"/>
</dbReference>
<dbReference type="AlphaFoldDB" id="A0A2S3ZR67"/>
<evidence type="ECO:0000313" key="2">
    <source>
        <dbReference type="EMBL" id="POH71726.1"/>
    </source>
</evidence>
<reference evidence="2 3" key="1">
    <citation type="submission" date="2018-01" db="EMBL/GenBank/DDBJ databases">
        <title>Arthrobacter sp. nov., from glaciers in China.</title>
        <authorList>
            <person name="Liu Q."/>
            <person name="Xin Y.-H."/>
        </authorList>
    </citation>
    <scope>NUCLEOTIDE SEQUENCE [LARGE SCALE GENOMIC DNA]</scope>
    <source>
        <strain evidence="2 3">HLT2-12-2</strain>
    </source>
</reference>
<keyword evidence="1" id="KW-1133">Transmembrane helix</keyword>